<dbReference type="AlphaFoldDB" id="A0A518HV18"/>
<dbReference type="SUPFAM" id="SSF53807">
    <property type="entry name" value="Helical backbone' metal receptor"/>
    <property type="match status" value="1"/>
</dbReference>
<organism evidence="2 3">
    <name type="scientific">Stieleria neptunia</name>
    <dbReference type="NCBI Taxonomy" id="2527979"/>
    <lineage>
        <taxon>Bacteria</taxon>
        <taxon>Pseudomonadati</taxon>
        <taxon>Planctomycetota</taxon>
        <taxon>Planctomycetia</taxon>
        <taxon>Pirellulales</taxon>
        <taxon>Pirellulaceae</taxon>
        <taxon>Stieleria</taxon>
    </lineage>
</organism>
<accession>A0A518HV18</accession>
<dbReference type="CDD" id="cd01144">
    <property type="entry name" value="BtuF"/>
    <property type="match status" value="1"/>
</dbReference>
<evidence type="ECO:0000313" key="2">
    <source>
        <dbReference type="EMBL" id="QDV44702.1"/>
    </source>
</evidence>
<evidence type="ECO:0000259" key="1">
    <source>
        <dbReference type="PROSITE" id="PS50983"/>
    </source>
</evidence>
<dbReference type="Proteomes" id="UP000319004">
    <property type="component" value="Chromosome"/>
</dbReference>
<reference evidence="2 3" key="1">
    <citation type="submission" date="2019-03" db="EMBL/GenBank/DDBJ databases">
        <title>Deep-cultivation of Planctomycetes and their phenomic and genomic characterization uncovers novel biology.</title>
        <authorList>
            <person name="Wiegand S."/>
            <person name="Jogler M."/>
            <person name="Boedeker C."/>
            <person name="Pinto D."/>
            <person name="Vollmers J."/>
            <person name="Rivas-Marin E."/>
            <person name="Kohn T."/>
            <person name="Peeters S.H."/>
            <person name="Heuer A."/>
            <person name="Rast P."/>
            <person name="Oberbeckmann S."/>
            <person name="Bunk B."/>
            <person name="Jeske O."/>
            <person name="Meyerdierks A."/>
            <person name="Storesund J.E."/>
            <person name="Kallscheuer N."/>
            <person name="Luecker S."/>
            <person name="Lage O.M."/>
            <person name="Pohl T."/>
            <person name="Merkel B.J."/>
            <person name="Hornburger P."/>
            <person name="Mueller R.-W."/>
            <person name="Bruemmer F."/>
            <person name="Labrenz M."/>
            <person name="Spormann A.M."/>
            <person name="Op den Camp H."/>
            <person name="Overmann J."/>
            <person name="Amann R."/>
            <person name="Jetten M.S.M."/>
            <person name="Mascher T."/>
            <person name="Medema M.H."/>
            <person name="Devos D.P."/>
            <person name="Kaster A.-K."/>
            <person name="Ovreas L."/>
            <person name="Rohde M."/>
            <person name="Galperin M.Y."/>
            <person name="Jogler C."/>
        </authorList>
    </citation>
    <scope>NUCLEOTIDE SEQUENCE [LARGE SCALE GENOMIC DNA]</scope>
    <source>
        <strain evidence="2 3">Enr13</strain>
    </source>
</reference>
<name>A0A518HV18_9BACT</name>
<dbReference type="Gene3D" id="3.40.50.1980">
    <property type="entry name" value="Nitrogenase molybdenum iron protein domain"/>
    <property type="match status" value="2"/>
</dbReference>
<dbReference type="EMBL" id="CP037423">
    <property type="protein sequence ID" value="QDV44702.1"/>
    <property type="molecule type" value="Genomic_DNA"/>
</dbReference>
<evidence type="ECO:0000313" key="3">
    <source>
        <dbReference type="Proteomes" id="UP000319004"/>
    </source>
</evidence>
<proteinExistence type="predicted"/>
<dbReference type="Pfam" id="PF01497">
    <property type="entry name" value="Peripla_BP_2"/>
    <property type="match status" value="1"/>
</dbReference>
<sequence length="309" mass="33650">MRIISLLPSATEIVCALGLRDQLVGVSHECDFPTSVSDLPKVTRTIIPGDASSSEIDALVREQLQQQRSLYSLDVPLVRSLAPDLIVTQTLCDVCAVSEGEVKQALCDLSGDTRVVHLEPACLADVLNSIRQVAVAARCDGRAEDCLNRLNLRLQKVKERSQTIHHRPSVMLLEWIDPPFSAGHWNPELVELAGGTGIIGVAGERSVGVDWERVVSADPDVMLIACCGFDVQRSLKDVSRLQSFPGWSSLRCVQSGRVFVVDGSAYFNRPGPRLVDSLEILAHTLHPQVHPLPDGLPESLQISNGSSER</sequence>
<dbReference type="OrthoDB" id="9787772at2"/>
<keyword evidence="3" id="KW-1185">Reference proteome</keyword>
<dbReference type="RefSeq" id="WP_145388992.1">
    <property type="nucleotide sequence ID" value="NZ_CP037423.1"/>
</dbReference>
<dbReference type="PANTHER" id="PTHR42860:SF1">
    <property type="entry name" value="VITAMIN B12-BINDING PROTEIN"/>
    <property type="match status" value="1"/>
</dbReference>
<dbReference type="PANTHER" id="PTHR42860">
    <property type="entry name" value="VITAMIN B12-BINDING PROTEIN"/>
    <property type="match status" value="1"/>
</dbReference>
<gene>
    <name evidence="2" type="ORF">Enr13x_45700</name>
</gene>
<dbReference type="KEGG" id="snep:Enr13x_45700"/>
<dbReference type="PROSITE" id="PS50983">
    <property type="entry name" value="FE_B12_PBP"/>
    <property type="match status" value="1"/>
</dbReference>
<dbReference type="InterPro" id="IPR002491">
    <property type="entry name" value="ABC_transptr_periplasmic_BD"/>
</dbReference>
<feature type="domain" description="Fe/B12 periplasmic-binding" evidence="1">
    <location>
        <begin position="2"/>
        <end position="289"/>
    </location>
</feature>
<dbReference type="InterPro" id="IPR051030">
    <property type="entry name" value="Vitamin_B12-ABC_binding"/>
</dbReference>
<protein>
    <submittedName>
        <fullName evidence="2">Vitamin B12-transporter protein BtuF</fullName>
    </submittedName>
</protein>